<proteinExistence type="inferred from homology"/>
<evidence type="ECO:0000256" key="8">
    <source>
        <dbReference type="ARBA" id="ARBA00013188"/>
    </source>
</evidence>
<comment type="cofactor">
    <cofactor evidence="5">
        <name>Fe(2+)</name>
        <dbReference type="ChEBI" id="CHEBI:29033"/>
    </cofactor>
</comment>
<evidence type="ECO:0000256" key="14">
    <source>
        <dbReference type="ARBA" id="ARBA00023277"/>
    </source>
</evidence>
<dbReference type="Pfam" id="PF00834">
    <property type="entry name" value="Ribul_P_3_epim"/>
    <property type="match status" value="2"/>
</dbReference>
<sequence length="273" mass="29361">MVKAIIAPSMLSSDFANLASEAERMLNCGADWLHMDIMLSHTLTNSMTYLYLLALTSNKYQITLSTKARTDEKKLLIVFVIGSLALHSSAVTECCICALQDGHFVPNLTLGAPIIESLRKHTKAYLDCHLMVTNPLDYVEPLGKAGASGFTFHVEASRDNWQELVQKIKSKGMKPGVSLKPGTPIEEVYPLLDGENSVELVLVMTVEPGFGGQKFMPEMMDKVDGGLGPSTIEAATSAGANCIVAGSSVFGAPDPAQVITLLRGSVEEAQKRS</sequence>
<dbReference type="PROSITE" id="PS01086">
    <property type="entry name" value="RIBUL_P_3_EPIMER_2"/>
    <property type="match status" value="1"/>
</dbReference>
<evidence type="ECO:0000256" key="17">
    <source>
        <dbReference type="PIRSR" id="PIRSR001461-1"/>
    </source>
</evidence>
<comment type="similarity">
    <text evidence="6 16">Belongs to the ribulose-phosphate 3-epimerase family.</text>
</comment>
<evidence type="ECO:0000256" key="10">
    <source>
        <dbReference type="ARBA" id="ARBA00022833"/>
    </source>
</evidence>
<evidence type="ECO:0000256" key="4">
    <source>
        <dbReference type="ARBA" id="ARBA00001947"/>
    </source>
</evidence>
<evidence type="ECO:0000256" key="15">
    <source>
        <dbReference type="ARBA" id="ARBA00057323"/>
    </source>
</evidence>
<evidence type="ECO:0000256" key="11">
    <source>
        <dbReference type="ARBA" id="ARBA00023004"/>
    </source>
</evidence>
<accession>Q60CZ3</accession>
<name>Q60CZ3_SOLDE</name>
<evidence type="ECO:0000256" key="12">
    <source>
        <dbReference type="ARBA" id="ARBA00023211"/>
    </source>
</evidence>
<comment type="cofactor">
    <cofactor evidence="3">
        <name>Co(2+)</name>
        <dbReference type="ChEBI" id="CHEBI:48828"/>
    </cofactor>
</comment>
<evidence type="ECO:0000256" key="6">
    <source>
        <dbReference type="ARBA" id="ARBA00009541"/>
    </source>
</evidence>
<dbReference type="EC" id="5.1.3.1" evidence="8 16"/>
<keyword evidence="11" id="KW-0408">Iron</keyword>
<dbReference type="GO" id="GO:0006098">
    <property type="term" value="P:pentose-phosphate shunt"/>
    <property type="evidence" value="ECO:0007669"/>
    <property type="project" value="InterPro"/>
</dbReference>
<dbReference type="InterPro" id="IPR026019">
    <property type="entry name" value="Ribul_P_3_epim"/>
</dbReference>
<evidence type="ECO:0000256" key="3">
    <source>
        <dbReference type="ARBA" id="ARBA00001941"/>
    </source>
</evidence>
<keyword evidence="18" id="KW-0170">Cobalt</keyword>
<feature type="binding site" evidence="18">
    <location>
        <position position="224"/>
    </location>
    <ligand>
        <name>a divalent metal cation</name>
        <dbReference type="ChEBI" id="CHEBI:60240"/>
    </ligand>
</feature>
<keyword evidence="14 16" id="KW-0119">Carbohydrate metabolism</keyword>
<dbReference type="GO" id="GO:0005975">
    <property type="term" value="P:carbohydrate metabolic process"/>
    <property type="evidence" value="ECO:0007669"/>
    <property type="project" value="InterPro"/>
</dbReference>
<feature type="binding site" evidence="19">
    <location>
        <position position="129"/>
    </location>
    <ligand>
        <name>substrate</name>
    </ligand>
</feature>
<evidence type="ECO:0000256" key="13">
    <source>
        <dbReference type="ARBA" id="ARBA00023235"/>
    </source>
</evidence>
<dbReference type="InterPro" id="IPR013785">
    <property type="entry name" value="Aldolase_TIM"/>
</dbReference>
<dbReference type="EMBL" id="AC151815">
    <property type="protein sequence ID" value="AAU93593.2"/>
    <property type="molecule type" value="Genomic_DNA"/>
</dbReference>
<feature type="binding site" evidence="18">
    <location>
        <position position="129"/>
    </location>
    <ligand>
        <name>a divalent metal cation</name>
        <dbReference type="ChEBI" id="CHEBI:60240"/>
    </ligand>
</feature>
<keyword evidence="9 18" id="KW-0479">Metal-binding</keyword>
<evidence type="ECO:0000256" key="1">
    <source>
        <dbReference type="ARBA" id="ARBA00001782"/>
    </source>
</evidence>
<evidence type="ECO:0000256" key="16">
    <source>
        <dbReference type="PIRNR" id="PIRNR001461"/>
    </source>
</evidence>
<organism evidence="20">
    <name type="scientific">Solanum demissum</name>
    <name type="common">Wild potato</name>
    <dbReference type="NCBI Taxonomy" id="50514"/>
    <lineage>
        <taxon>Eukaryota</taxon>
        <taxon>Viridiplantae</taxon>
        <taxon>Streptophyta</taxon>
        <taxon>Embryophyta</taxon>
        <taxon>Tracheophyta</taxon>
        <taxon>Spermatophyta</taxon>
        <taxon>Magnoliopsida</taxon>
        <taxon>eudicotyledons</taxon>
        <taxon>Gunneridae</taxon>
        <taxon>Pentapetalae</taxon>
        <taxon>asterids</taxon>
        <taxon>lamiids</taxon>
        <taxon>Solanales</taxon>
        <taxon>Solanaceae</taxon>
        <taxon>Solanoideae</taxon>
        <taxon>Solaneae</taxon>
        <taxon>Solanum</taxon>
    </lineage>
</organism>
<reference evidence="20" key="1">
    <citation type="submission" date="2004-10" db="EMBL/GenBank/DDBJ databases">
        <authorList>
            <person name="Buell R."/>
            <person name="Liu J."/>
            <person name="Childs K."/>
            <person name="Zaborsky J."/>
            <person name="Tallon L."/>
            <person name="Wirtz U."/>
            <person name="Wei F."/>
            <person name="Kuang H."/>
            <person name="Zhang P."/>
            <person name="Marano M."/>
            <person name="Baker B."/>
        </authorList>
    </citation>
    <scope>NUCLEOTIDE SEQUENCE</scope>
</reference>
<dbReference type="InterPro" id="IPR000056">
    <property type="entry name" value="Ribul_P_3_epim-like"/>
</dbReference>
<dbReference type="Gene3D" id="3.20.20.70">
    <property type="entry name" value="Aldolase class I"/>
    <property type="match status" value="1"/>
</dbReference>
<dbReference type="GO" id="GO:0046872">
    <property type="term" value="F:metal ion binding"/>
    <property type="evidence" value="ECO:0007669"/>
    <property type="project" value="UniProtKB-KW"/>
</dbReference>
<feature type="binding site" evidence="19">
    <location>
        <begin position="246"/>
        <end position="247"/>
    </location>
    <ligand>
        <name>substrate</name>
    </ligand>
</feature>
<dbReference type="AlphaFoldDB" id="Q60CZ3"/>
<dbReference type="GO" id="GO:0004750">
    <property type="term" value="F:D-ribulose-phosphate 3-epimerase activity"/>
    <property type="evidence" value="ECO:0007669"/>
    <property type="project" value="UniProtKB-EC"/>
</dbReference>
<dbReference type="PIRSF" id="PIRSF001461">
    <property type="entry name" value="RPE"/>
    <property type="match status" value="1"/>
</dbReference>
<dbReference type="SUPFAM" id="SSF51366">
    <property type="entry name" value="Ribulose-phoshate binding barrel"/>
    <property type="match status" value="2"/>
</dbReference>
<evidence type="ECO:0000256" key="7">
    <source>
        <dbReference type="ARBA" id="ARBA00011738"/>
    </source>
</evidence>
<dbReference type="PANTHER" id="PTHR11749">
    <property type="entry name" value="RIBULOSE-5-PHOSPHATE-3-EPIMERASE"/>
    <property type="match status" value="1"/>
</dbReference>
<evidence type="ECO:0000256" key="19">
    <source>
        <dbReference type="PIRSR" id="PIRSR001461-3"/>
    </source>
</evidence>
<dbReference type="CDD" id="cd00429">
    <property type="entry name" value="RPE"/>
    <property type="match status" value="1"/>
</dbReference>
<keyword evidence="10 18" id="KW-0862">Zinc</keyword>
<dbReference type="FunFam" id="3.20.20.70:FF:000191">
    <property type="entry name" value="ribulose-phosphate 3-epimerase isoform X2"/>
    <property type="match status" value="1"/>
</dbReference>
<comment type="catalytic activity">
    <reaction evidence="1 16">
        <text>D-ribulose 5-phosphate = D-xylulose 5-phosphate</text>
        <dbReference type="Rhea" id="RHEA:13677"/>
        <dbReference type="ChEBI" id="CHEBI:57737"/>
        <dbReference type="ChEBI" id="CHEBI:58121"/>
        <dbReference type="EC" id="5.1.3.1"/>
    </reaction>
</comment>
<comment type="function">
    <text evidence="15">Catalyzes the reversible epimerization of D-ribulose 5-phosphate to D-xylulose 5-phosphate.</text>
</comment>
<feature type="active site" description="Proton donor" evidence="17">
    <location>
        <position position="224"/>
    </location>
</feature>
<keyword evidence="13 16" id="KW-0413">Isomerase</keyword>
<feature type="binding site" evidence="19">
    <location>
        <begin position="209"/>
        <end position="212"/>
    </location>
    <ligand>
        <name>substrate</name>
    </ligand>
</feature>
<comment type="subunit">
    <text evidence="7">Homodimer.</text>
</comment>
<gene>
    <name evidence="20" type="ORF">SDM1_52t00010</name>
</gene>
<evidence type="ECO:0000313" key="20">
    <source>
        <dbReference type="EMBL" id="AAU93593.2"/>
    </source>
</evidence>
<evidence type="ECO:0000256" key="2">
    <source>
        <dbReference type="ARBA" id="ARBA00001936"/>
    </source>
</evidence>
<comment type="cofactor">
    <cofactor evidence="4">
        <name>Zn(2+)</name>
        <dbReference type="ChEBI" id="CHEBI:29105"/>
    </cofactor>
</comment>
<comment type="cofactor">
    <cofactor evidence="18">
        <name>a divalent metal cation</name>
        <dbReference type="ChEBI" id="CHEBI:60240"/>
    </cofactor>
    <text evidence="18">Binds 1 divalent metal cation per subunit.</text>
</comment>
<protein>
    <recommendedName>
        <fullName evidence="8 16">Ribulose-phosphate 3-epimerase</fullName>
        <ecNumber evidence="8 16">5.1.3.1</ecNumber>
    </recommendedName>
</protein>
<evidence type="ECO:0000256" key="5">
    <source>
        <dbReference type="ARBA" id="ARBA00001954"/>
    </source>
</evidence>
<comment type="cofactor">
    <cofactor evidence="2">
        <name>Mn(2+)</name>
        <dbReference type="ChEBI" id="CHEBI:29035"/>
    </cofactor>
</comment>
<evidence type="ECO:0000256" key="9">
    <source>
        <dbReference type="ARBA" id="ARBA00022723"/>
    </source>
</evidence>
<feature type="binding site" evidence="19">
    <location>
        <position position="226"/>
    </location>
    <ligand>
        <name>substrate</name>
    </ligand>
</feature>
<evidence type="ECO:0000256" key="18">
    <source>
        <dbReference type="PIRSR" id="PIRSR001461-2"/>
    </source>
</evidence>
<reference evidence="20" key="2">
    <citation type="submission" date="2006-08" db="EMBL/GenBank/DDBJ databases">
        <authorList>
            <person name="Childs K."/>
        </authorList>
    </citation>
    <scope>NUCLEOTIDE SEQUENCE</scope>
</reference>
<keyword evidence="12 18" id="KW-0464">Manganese</keyword>
<dbReference type="InterPro" id="IPR011060">
    <property type="entry name" value="RibuloseP-bd_barrel"/>
</dbReference>